<dbReference type="InterPro" id="IPR000150">
    <property type="entry name" value="Cof"/>
</dbReference>
<dbReference type="eggNOG" id="COG0561">
    <property type="taxonomic scope" value="Bacteria"/>
</dbReference>
<dbReference type="SUPFAM" id="SSF56784">
    <property type="entry name" value="HAD-like"/>
    <property type="match status" value="1"/>
</dbReference>
<dbReference type="EMBL" id="ADLT01000049">
    <property type="protein sequence ID" value="EHO62633.1"/>
    <property type="molecule type" value="Genomic_DNA"/>
</dbReference>
<dbReference type="InterPro" id="IPR006379">
    <property type="entry name" value="HAD-SF_hydro_IIB"/>
</dbReference>
<sequence>MSSIQMIAIDLDDTLLRDDISVSDYTKQVLARALSRGVRIVIATGRMFQAARPWGKAIGLGDVPVICYTGSMTGLCESGKIIRDVRIEKDRALAILSDIKAHGWYAHTYIDDELYVPFRDWRTDEYEKQCAVKAHVAGDDFWTPRKAPTKILVCEYDMEKMKGVEHFLKEKYANLVNQVKSKPFFFEMNNRECSKGRAVEELARSWGIPTDHVMTFGNGNNDVSMLSMTPWSFAVANASESAKKAAAHETASNNEDGVARAVEKYVLEG</sequence>
<keyword evidence="1" id="KW-0378">Hydrolase</keyword>
<dbReference type="Pfam" id="PF08282">
    <property type="entry name" value="Hydrolase_3"/>
    <property type="match status" value="1"/>
</dbReference>
<dbReference type="GO" id="GO:0005829">
    <property type="term" value="C:cytosol"/>
    <property type="evidence" value="ECO:0007669"/>
    <property type="project" value="TreeGrafter"/>
</dbReference>
<dbReference type="NCBIfam" id="TIGR01484">
    <property type="entry name" value="HAD-SF-IIB"/>
    <property type="match status" value="1"/>
</dbReference>
<dbReference type="SFLD" id="SFLDS00003">
    <property type="entry name" value="Haloacid_Dehalogenase"/>
    <property type="match status" value="1"/>
</dbReference>
<dbReference type="InterPro" id="IPR036412">
    <property type="entry name" value="HAD-like_sf"/>
</dbReference>
<gene>
    <name evidence="1" type="ORF">HMPREF9453_01498</name>
</gene>
<dbReference type="PATRIC" id="fig|742743.3.peg.1534"/>
<dbReference type="PANTHER" id="PTHR10000:SF8">
    <property type="entry name" value="HAD SUPERFAMILY HYDROLASE-LIKE, TYPE 3"/>
    <property type="match status" value="1"/>
</dbReference>
<dbReference type="GO" id="GO:0000287">
    <property type="term" value="F:magnesium ion binding"/>
    <property type="evidence" value="ECO:0007669"/>
    <property type="project" value="TreeGrafter"/>
</dbReference>
<comment type="caution">
    <text evidence="1">The sequence shown here is derived from an EMBL/GenBank/DDBJ whole genome shotgun (WGS) entry which is preliminary data.</text>
</comment>
<dbReference type="AlphaFoldDB" id="H1D1L0"/>
<dbReference type="InterPro" id="IPR023214">
    <property type="entry name" value="HAD_sf"/>
</dbReference>
<dbReference type="RefSeq" id="WP_008859992.1">
    <property type="nucleotide sequence ID" value="NZ_JH591188.1"/>
</dbReference>
<dbReference type="SFLD" id="SFLDG01140">
    <property type="entry name" value="C2.B:_Phosphomannomutase_and_P"/>
    <property type="match status" value="1"/>
</dbReference>
<dbReference type="STRING" id="742743.HMPREF9453_01498"/>
<dbReference type="Gene3D" id="3.40.50.1000">
    <property type="entry name" value="HAD superfamily/HAD-like"/>
    <property type="match status" value="1"/>
</dbReference>
<dbReference type="NCBIfam" id="TIGR00099">
    <property type="entry name" value="Cof-subfamily"/>
    <property type="match status" value="1"/>
</dbReference>
<dbReference type="Gene3D" id="3.30.1240.10">
    <property type="match status" value="1"/>
</dbReference>
<dbReference type="GO" id="GO:0016791">
    <property type="term" value="F:phosphatase activity"/>
    <property type="evidence" value="ECO:0007669"/>
    <property type="project" value="UniProtKB-ARBA"/>
</dbReference>
<proteinExistence type="predicted"/>
<dbReference type="HOGENOM" id="CLU_044146_0_2_9"/>
<name>H1D1L0_9FIRM</name>
<organism evidence="1 2">
    <name type="scientific">Dialister succinatiphilus YIT 11850</name>
    <dbReference type="NCBI Taxonomy" id="742743"/>
    <lineage>
        <taxon>Bacteria</taxon>
        <taxon>Bacillati</taxon>
        <taxon>Bacillota</taxon>
        <taxon>Negativicutes</taxon>
        <taxon>Veillonellales</taxon>
        <taxon>Veillonellaceae</taxon>
        <taxon>Dialister</taxon>
    </lineage>
</organism>
<evidence type="ECO:0000313" key="2">
    <source>
        <dbReference type="Proteomes" id="UP000003277"/>
    </source>
</evidence>
<dbReference type="PANTHER" id="PTHR10000">
    <property type="entry name" value="PHOSPHOSERINE PHOSPHATASE"/>
    <property type="match status" value="1"/>
</dbReference>
<dbReference type="OrthoDB" id="9781413at2"/>
<dbReference type="Proteomes" id="UP000003277">
    <property type="component" value="Unassembled WGS sequence"/>
</dbReference>
<keyword evidence="2" id="KW-1185">Reference proteome</keyword>
<evidence type="ECO:0000313" key="1">
    <source>
        <dbReference type="EMBL" id="EHO62633.1"/>
    </source>
</evidence>
<accession>H1D1L0</accession>
<reference evidence="1 2" key="1">
    <citation type="submission" date="2011-11" db="EMBL/GenBank/DDBJ databases">
        <title>The Genome Sequence of Dialister succinatiphilus YIT 11850.</title>
        <authorList>
            <consortium name="The Broad Institute Genome Sequencing Platform"/>
            <person name="Earl A."/>
            <person name="Ward D."/>
            <person name="Feldgarden M."/>
            <person name="Gevers D."/>
            <person name="Morotomi M."/>
            <person name="Young S.K."/>
            <person name="Zeng Q."/>
            <person name="Gargeya S."/>
            <person name="Fitzgerald M."/>
            <person name="Haas B."/>
            <person name="Abouelleil A."/>
            <person name="Alvarado L."/>
            <person name="Arachchi H.M."/>
            <person name="Berlin A."/>
            <person name="Brown A."/>
            <person name="Chapman S.B."/>
            <person name="Dunbar C."/>
            <person name="Gearin G."/>
            <person name="Goldberg J."/>
            <person name="Griggs A."/>
            <person name="Gujja S."/>
            <person name="Heiman D."/>
            <person name="Howarth C."/>
            <person name="Lui A."/>
            <person name="MacDonald P.J.P."/>
            <person name="Montmayeur A."/>
            <person name="Murphy C."/>
            <person name="Neiman D."/>
            <person name="Pearson M."/>
            <person name="Priest M."/>
            <person name="Roberts A."/>
            <person name="Saif S."/>
            <person name="Shea T."/>
            <person name="Sisk P."/>
            <person name="Stolte C."/>
            <person name="Sykes S."/>
            <person name="Wortman J."/>
            <person name="Nusbaum C."/>
            <person name="Birren B."/>
        </authorList>
    </citation>
    <scope>NUCLEOTIDE SEQUENCE [LARGE SCALE GENOMIC DNA]</scope>
    <source>
        <strain evidence="1 2">YIT 11850</strain>
    </source>
</reference>
<protein>
    <submittedName>
        <fullName evidence="1">Cof-like hydrolase</fullName>
    </submittedName>
</protein>